<keyword evidence="3" id="KW-1185">Reference proteome</keyword>
<dbReference type="RefSeq" id="WP_199325474.1">
    <property type="nucleotide sequence ID" value="NZ_JAMPKX010000010.1"/>
</dbReference>
<proteinExistence type="predicted"/>
<sequence>MISTDPISEIFDSEVSSAYEIARKYDNRAGFSLISCQDVGLPIYRITIQAITQVKKKIPPIEEFILKAIDAGLTQESHIASFLGLEPLIIRDSMVSLRMKELIDLIGSDSKTTQEWIVTKPLGQSTLKDAKSIVPEERTFVINFDGLLRKVKWHGRLESNLLKSKDLRAYNYIEISPSKTEPPVLSDLDIRDVDAFIKEAESLSRFKRPEDRDLLAVKSIERRELNFLPALALVFKSIQNNDIEVTFVVDKRINSDYEKAFALSNSTKRFHILEGLKEGDPRTLVNRILGKEYVDQLPLQHIEDLQRKVTNSQTKAFAVKEQLADSDNDEEKKNLQEELDQALSKIAELEQELNKLPFNWLQVYDHPPLLAKALDHTENRLLIVSPWIRAIVVNKNFLKRLDILLKKGCDVYIGYGLGETKSDKREWDVEAEKKLQNLANKHKNLKFRRLGDTHAKILISDNKFAANSSFNWLSFKGDPNRTFRDERGSIIYSPPKIDELFESYMYAFE</sequence>
<protein>
    <recommendedName>
        <fullName evidence="1">Phospholipase D-like domain-containing protein</fullName>
    </recommendedName>
</protein>
<name>A0ABV0K8U7_9CYAN</name>
<dbReference type="Gene3D" id="3.30.870.10">
    <property type="entry name" value="Endonuclease Chain A"/>
    <property type="match status" value="1"/>
</dbReference>
<dbReference type="Proteomes" id="UP001482513">
    <property type="component" value="Unassembled WGS sequence"/>
</dbReference>
<dbReference type="Pfam" id="PF13091">
    <property type="entry name" value="PLDc_2"/>
    <property type="match status" value="1"/>
</dbReference>
<evidence type="ECO:0000313" key="3">
    <source>
        <dbReference type="Proteomes" id="UP001482513"/>
    </source>
</evidence>
<gene>
    <name evidence="2" type="ORF">NC992_20095</name>
</gene>
<evidence type="ECO:0000313" key="2">
    <source>
        <dbReference type="EMBL" id="MEP0949192.1"/>
    </source>
</evidence>
<evidence type="ECO:0000259" key="1">
    <source>
        <dbReference type="Pfam" id="PF13091"/>
    </source>
</evidence>
<reference evidence="2 3" key="1">
    <citation type="submission" date="2022-04" db="EMBL/GenBank/DDBJ databases">
        <title>Positive selection, recombination, and allopatry shape intraspecific diversity of widespread and dominant cyanobacteria.</title>
        <authorList>
            <person name="Wei J."/>
            <person name="Shu W."/>
            <person name="Hu C."/>
        </authorList>
    </citation>
    <scope>NUCLEOTIDE SEQUENCE [LARGE SCALE GENOMIC DNA]</scope>
    <source>
        <strain evidence="2 3">DQ-A4</strain>
    </source>
</reference>
<feature type="domain" description="Phospholipase D-like" evidence="1">
    <location>
        <begin position="371"/>
        <end position="473"/>
    </location>
</feature>
<organism evidence="2 3">
    <name type="scientific">Leptolyngbya subtilissima DQ-A4</name>
    <dbReference type="NCBI Taxonomy" id="2933933"/>
    <lineage>
        <taxon>Bacteria</taxon>
        <taxon>Bacillati</taxon>
        <taxon>Cyanobacteriota</taxon>
        <taxon>Cyanophyceae</taxon>
        <taxon>Leptolyngbyales</taxon>
        <taxon>Leptolyngbyaceae</taxon>
        <taxon>Leptolyngbya group</taxon>
        <taxon>Leptolyngbya</taxon>
    </lineage>
</organism>
<dbReference type="EMBL" id="JAMPKX010000010">
    <property type="protein sequence ID" value="MEP0949192.1"/>
    <property type="molecule type" value="Genomic_DNA"/>
</dbReference>
<dbReference type="SUPFAM" id="SSF56024">
    <property type="entry name" value="Phospholipase D/nuclease"/>
    <property type="match status" value="1"/>
</dbReference>
<dbReference type="InterPro" id="IPR025202">
    <property type="entry name" value="PLD-like_dom"/>
</dbReference>
<accession>A0ABV0K8U7</accession>
<comment type="caution">
    <text evidence="2">The sequence shown here is derived from an EMBL/GenBank/DDBJ whole genome shotgun (WGS) entry which is preliminary data.</text>
</comment>